<dbReference type="OrthoDB" id="6263678at2759"/>
<evidence type="ECO:0000313" key="2">
    <source>
        <dbReference type="EMBL" id="OXU25042.1"/>
    </source>
</evidence>
<protein>
    <submittedName>
        <fullName evidence="2">Uncharacterized protein</fullName>
    </submittedName>
</protein>
<proteinExistence type="predicted"/>
<keyword evidence="3" id="KW-1185">Reference proteome</keyword>
<organism evidence="2 3">
    <name type="scientific">Trichomalopsis sarcophagae</name>
    <dbReference type="NCBI Taxonomy" id="543379"/>
    <lineage>
        <taxon>Eukaryota</taxon>
        <taxon>Metazoa</taxon>
        <taxon>Ecdysozoa</taxon>
        <taxon>Arthropoda</taxon>
        <taxon>Hexapoda</taxon>
        <taxon>Insecta</taxon>
        <taxon>Pterygota</taxon>
        <taxon>Neoptera</taxon>
        <taxon>Endopterygota</taxon>
        <taxon>Hymenoptera</taxon>
        <taxon>Apocrita</taxon>
        <taxon>Proctotrupomorpha</taxon>
        <taxon>Chalcidoidea</taxon>
        <taxon>Pteromalidae</taxon>
        <taxon>Pteromalinae</taxon>
        <taxon>Trichomalopsis</taxon>
    </lineage>
</organism>
<dbReference type="PANTHER" id="PTHR14917:SF4">
    <property type="entry name" value="SPERMATOGENESIS-ASSOCIATED 7"/>
    <property type="match status" value="1"/>
</dbReference>
<evidence type="ECO:0000256" key="1">
    <source>
        <dbReference type="SAM" id="MobiDB-lite"/>
    </source>
</evidence>
<reference evidence="2 3" key="1">
    <citation type="journal article" date="2017" name="Curr. Biol.">
        <title>The Evolution of Venom by Co-option of Single-Copy Genes.</title>
        <authorList>
            <person name="Martinson E.O."/>
            <person name="Mrinalini"/>
            <person name="Kelkar Y.D."/>
            <person name="Chang C.H."/>
            <person name="Werren J.H."/>
        </authorList>
    </citation>
    <scope>NUCLEOTIDE SEQUENCE [LARGE SCALE GENOMIC DNA]</scope>
    <source>
        <strain evidence="2 3">Alberta</strain>
        <tissue evidence="2">Whole body</tissue>
    </source>
</reference>
<feature type="region of interest" description="Disordered" evidence="1">
    <location>
        <begin position="40"/>
        <end position="83"/>
    </location>
</feature>
<dbReference type="PANTHER" id="PTHR14917">
    <property type="entry name" value="SPERMATOGENESIS-ASSOCIATED PROTEIN 7"/>
    <property type="match status" value="1"/>
</dbReference>
<dbReference type="AlphaFoldDB" id="A0A232F382"/>
<feature type="compositionally biased region" description="Basic and acidic residues" evidence="1">
    <location>
        <begin position="384"/>
        <end position="395"/>
    </location>
</feature>
<dbReference type="Proteomes" id="UP000215335">
    <property type="component" value="Unassembled WGS sequence"/>
</dbReference>
<dbReference type="InterPro" id="IPR029357">
    <property type="entry name" value="SPATA7"/>
</dbReference>
<name>A0A232F382_9HYME</name>
<dbReference type="STRING" id="543379.A0A232F382"/>
<feature type="compositionally biased region" description="Polar residues" evidence="1">
    <location>
        <begin position="58"/>
        <end position="70"/>
    </location>
</feature>
<accession>A0A232F382</accession>
<feature type="compositionally biased region" description="Basic and acidic residues" evidence="1">
    <location>
        <begin position="360"/>
        <end position="375"/>
    </location>
</feature>
<dbReference type="GO" id="GO:0000226">
    <property type="term" value="P:microtubule cytoskeleton organization"/>
    <property type="evidence" value="ECO:0007669"/>
    <property type="project" value="TreeGrafter"/>
</dbReference>
<dbReference type="Pfam" id="PF15244">
    <property type="entry name" value="HSD3"/>
    <property type="match status" value="1"/>
</dbReference>
<dbReference type="GO" id="GO:0036064">
    <property type="term" value="C:ciliary basal body"/>
    <property type="evidence" value="ECO:0007669"/>
    <property type="project" value="TreeGrafter"/>
</dbReference>
<feature type="region of interest" description="Disordered" evidence="1">
    <location>
        <begin position="360"/>
        <end position="486"/>
    </location>
</feature>
<dbReference type="EMBL" id="NNAY01001128">
    <property type="protein sequence ID" value="OXU25042.1"/>
    <property type="molecule type" value="Genomic_DNA"/>
</dbReference>
<sequence length="625" mass="70715">DTSCPCARPSTAKDRPKSSLKSRKRLDEINQFCGSKSCLSTARSRKCKYEAKQERRPSSSSRGEISQKQQSETEESLGKLQAGEEEEARYAKFVYDITQEIVQNGLYTDRELKQVFEKHLERSSGRLNKRKMLYEIYQLKISLNMMDDSEEEDEVEADLVYAEKFASQRVPKPPTPPKVLNENKVIEKLQSFRELQENNVELYNNSAASSPRNKSVVLVDANPEFLVTERDVLSTLMDNHVEPEQIQRIYRKLFQRSKDMSLYEARRNFVQSTLLAVSQVQVGSEVAYAHRLRVDRSTSAASLSSAYHKERSHGILRKESTDFDAPRFGYPKNKQNEALEKCSRWRIEHRCDCKTQPCELEHEAEKSARKKDSSNRKINFTESDNSRRSGKEAKSSPETSARSSAAPGEKPDSARSEEPEEIEEDIESVIDELPDNKSPVADKSDHEEKELSSVQAASSDESLEYSDDFSNASENSKSPKGKVGNRRYSSIREYFERFATIDDQKIWRISEGSSSSSSSTSAVAPDYLQQSSAAGKVIKKRTSSGMSGFKVMDSWNERLSELSSDFYVNSAAGAKCDERCRRVSGKSCGDSCKFVRTDCRNLGRTSGCLNRLDEKPNRRGSDTSS</sequence>
<feature type="region of interest" description="Disordered" evidence="1">
    <location>
        <begin position="1"/>
        <end position="21"/>
    </location>
</feature>
<comment type="caution">
    <text evidence="2">The sequence shown here is derived from an EMBL/GenBank/DDBJ whole genome shotgun (WGS) entry which is preliminary data.</text>
</comment>
<feature type="compositionally biased region" description="Acidic residues" evidence="1">
    <location>
        <begin position="418"/>
        <end position="433"/>
    </location>
</feature>
<dbReference type="GO" id="GO:0005930">
    <property type="term" value="C:axoneme"/>
    <property type="evidence" value="ECO:0007669"/>
    <property type="project" value="TreeGrafter"/>
</dbReference>
<feature type="compositionally biased region" description="Basic and acidic residues" evidence="1">
    <location>
        <begin position="47"/>
        <end position="57"/>
    </location>
</feature>
<feature type="compositionally biased region" description="Basic and acidic residues" evidence="1">
    <location>
        <begin position="440"/>
        <end position="451"/>
    </location>
</feature>
<feature type="compositionally biased region" description="Polar residues" evidence="1">
    <location>
        <begin position="468"/>
        <end position="478"/>
    </location>
</feature>
<evidence type="ECO:0000313" key="3">
    <source>
        <dbReference type="Proteomes" id="UP000215335"/>
    </source>
</evidence>
<feature type="non-terminal residue" evidence="2">
    <location>
        <position position="1"/>
    </location>
</feature>
<gene>
    <name evidence="2" type="ORF">TSAR_008913</name>
</gene>